<evidence type="ECO:0008006" key="9">
    <source>
        <dbReference type="Google" id="ProtNLM"/>
    </source>
</evidence>
<feature type="transmembrane region" description="Helical" evidence="6">
    <location>
        <begin position="297"/>
        <end position="317"/>
    </location>
</feature>
<evidence type="ECO:0000313" key="7">
    <source>
        <dbReference type="EMBL" id="EDP41875.1"/>
    </source>
</evidence>
<reference evidence="7 8" key="1">
    <citation type="journal article" date="2007" name="Proc. Natl. Acad. Sci. U.S.A.">
        <title>Dandruff-associated Malassezia genomes reveal convergent and divergent virulence traits shared with plant and human fungal pathogens.</title>
        <authorList>
            <person name="Xu J."/>
            <person name="Saunders C.W."/>
            <person name="Hu P."/>
            <person name="Grant R.A."/>
            <person name="Boekhout T."/>
            <person name="Kuramae E.E."/>
            <person name="Kronstad J.W."/>
            <person name="Deangelis Y.M."/>
            <person name="Reeder N.L."/>
            <person name="Johnstone K.R."/>
            <person name="Leland M."/>
            <person name="Fieno A.M."/>
            <person name="Begley W.M."/>
            <person name="Sun Y."/>
            <person name="Lacey M.P."/>
            <person name="Chaudhary T."/>
            <person name="Keough T."/>
            <person name="Chu L."/>
            <person name="Sears R."/>
            <person name="Yuan B."/>
            <person name="Dawson T.L.Jr."/>
        </authorList>
    </citation>
    <scope>NUCLEOTIDE SEQUENCE [LARGE SCALE GENOMIC DNA]</scope>
    <source>
        <strain evidence="8">ATCC MYA-4612 / CBS 7966</strain>
    </source>
</reference>
<evidence type="ECO:0000256" key="3">
    <source>
        <dbReference type="ARBA" id="ARBA00022692"/>
    </source>
</evidence>
<dbReference type="Gene3D" id="1.20.1720.10">
    <property type="entry name" value="Multidrug resistance protein D"/>
    <property type="match status" value="1"/>
</dbReference>
<dbReference type="EMBL" id="AAYY01000015">
    <property type="protein sequence ID" value="EDP41875.1"/>
    <property type="molecule type" value="Genomic_DNA"/>
</dbReference>
<dbReference type="SUPFAM" id="SSF103473">
    <property type="entry name" value="MFS general substrate transporter"/>
    <property type="match status" value="1"/>
</dbReference>
<keyword evidence="4 6" id="KW-1133">Transmembrane helix</keyword>
<feature type="transmembrane region" description="Helical" evidence="6">
    <location>
        <begin position="210"/>
        <end position="232"/>
    </location>
</feature>
<dbReference type="PANTHER" id="PTHR23502:SF51">
    <property type="entry name" value="QUINIDINE RESISTANCE PROTEIN 1-RELATED"/>
    <property type="match status" value="1"/>
</dbReference>
<proteinExistence type="predicted"/>
<keyword evidence="2" id="KW-0813">Transport</keyword>
<feature type="transmembrane region" description="Helical" evidence="6">
    <location>
        <begin position="323"/>
        <end position="345"/>
    </location>
</feature>
<dbReference type="OMA" id="WHANFFF"/>
<name>A8QB32_MALGO</name>
<dbReference type="InterPro" id="IPR011701">
    <property type="entry name" value="MFS"/>
</dbReference>
<dbReference type="GO" id="GO:0005886">
    <property type="term" value="C:plasma membrane"/>
    <property type="evidence" value="ECO:0007669"/>
    <property type="project" value="TreeGrafter"/>
</dbReference>
<dbReference type="InParanoid" id="A8QB32"/>
<evidence type="ECO:0000256" key="5">
    <source>
        <dbReference type="ARBA" id="ARBA00023136"/>
    </source>
</evidence>
<keyword evidence="8" id="KW-1185">Reference proteome</keyword>
<gene>
    <name evidence="7" type="ORF">MGL_3877</name>
</gene>
<comment type="caution">
    <text evidence="7">The sequence shown here is derived from an EMBL/GenBank/DDBJ whole genome shotgun (WGS) entry which is preliminary data.</text>
</comment>
<dbReference type="VEuPathDB" id="FungiDB:MGL_3877"/>
<accession>A8QB32</accession>
<evidence type="ECO:0000256" key="4">
    <source>
        <dbReference type="ARBA" id="ARBA00022989"/>
    </source>
</evidence>
<dbReference type="KEGG" id="mgl:MGL_3877"/>
<dbReference type="InterPro" id="IPR036259">
    <property type="entry name" value="MFS_trans_sf"/>
</dbReference>
<dbReference type="GO" id="GO:0022857">
    <property type="term" value="F:transmembrane transporter activity"/>
    <property type="evidence" value="ECO:0007669"/>
    <property type="project" value="InterPro"/>
</dbReference>
<evidence type="ECO:0000256" key="2">
    <source>
        <dbReference type="ARBA" id="ARBA00022448"/>
    </source>
</evidence>
<dbReference type="Pfam" id="PF07690">
    <property type="entry name" value="MFS_1"/>
    <property type="match status" value="1"/>
</dbReference>
<protein>
    <recommendedName>
        <fullName evidence="9">Major facilitator superfamily (MFS) profile domain-containing protein</fullName>
    </recommendedName>
</protein>
<dbReference type="OrthoDB" id="440553at2759"/>
<feature type="transmembrane region" description="Helical" evidence="6">
    <location>
        <begin position="38"/>
        <end position="57"/>
    </location>
</feature>
<dbReference type="AlphaFoldDB" id="A8QB32"/>
<feature type="transmembrane region" description="Helical" evidence="6">
    <location>
        <begin position="130"/>
        <end position="152"/>
    </location>
</feature>
<evidence type="ECO:0000256" key="1">
    <source>
        <dbReference type="ARBA" id="ARBA00004141"/>
    </source>
</evidence>
<evidence type="ECO:0000256" key="6">
    <source>
        <dbReference type="SAM" id="Phobius"/>
    </source>
</evidence>
<comment type="subcellular location">
    <subcellularLocation>
        <location evidence="1">Membrane</location>
        <topology evidence="1">Multi-pass membrane protein</topology>
    </subcellularLocation>
</comment>
<dbReference type="PANTHER" id="PTHR23502">
    <property type="entry name" value="MAJOR FACILITATOR SUPERFAMILY"/>
    <property type="match status" value="1"/>
</dbReference>
<dbReference type="RefSeq" id="XP_001729089.1">
    <property type="nucleotide sequence ID" value="XM_001729037.1"/>
</dbReference>
<evidence type="ECO:0000313" key="8">
    <source>
        <dbReference type="Proteomes" id="UP000008837"/>
    </source>
</evidence>
<keyword evidence="3 6" id="KW-0812">Transmembrane</keyword>
<feature type="transmembrane region" description="Helical" evidence="6">
    <location>
        <begin position="106"/>
        <end position="124"/>
    </location>
</feature>
<dbReference type="Gene3D" id="1.20.1250.20">
    <property type="entry name" value="MFS general substrate transporter like domains"/>
    <property type="match status" value="1"/>
</dbReference>
<keyword evidence="5 6" id="KW-0472">Membrane</keyword>
<feature type="transmembrane region" description="Helical" evidence="6">
    <location>
        <begin position="77"/>
        <end position="94"/>
    </location>
</feature>
<organism evidence="7 8">
    <name type="scientific">Malassezia globosa (strain ATCC MYA-4612 / CBS 7966)</name>
    <name type="common">Dandruff-associated fungus</name>
    <dbReference type="NCBI Taxonomy" id="425265"/>
    <lineage>
        <taxon>Eukaryota</taxon>
        <taxon>Fungi</taxon>
        <taxon>Dikarya</taxon>
        <taxon>Basidiomycota</taxon>
        <taxon>Ustilaginomycotina</taxon>
        <taxon>Malasseziomycetes</taxon>
        <taxon>Malasseziales</taxon>
        <taxon>Malasseziaceae</taxon>
        <taxon>Malassezia</taxon>
    </lineage>
</organism>
<dbReference type="GeneID" id="5853396"/>
<sequence>MQHKEGPPLPLTQPRDRAGRFVDQDETVFSAFLPHIKLMIVIFAAVSGFMSPFSSNIYVPALDTISKELSISRADTLLSVTTYLIFQGLAPSFWGPLSDTLGRRPILSGALVGPCIAPVVGGLVTQRWDWHANFFFLVAFGGLVNLLLVIFLPETLRSLVGDGSMRPCGIWKTIFPMRLTASSGSDLSEAPLMEKPPRFNILKMGFEKPWLVYSQLDILLLIISYSVPFSVFSVTSSIFSPTLASNYGYNHIIIGLCYLPLGAGFAVGSIIAGRLIDWEYAQAKKKHGISLNLFKARLKLGPIFNAIFCCGILAFEWCLHERVHIAAPLVIIFFTMMSSMIYFTAM</sequence>
<feature type="transmembrane region" description="Helical" evidence="6">
    <location>
        <begin position="252"/>
        <end position="276"/>
    </location>
</feature>
<dbReference type="Proteomes" id="UP000008837">
    <property type="component" value="Unassembled WGS sequence"/>
</dbReference>